<evidence type="ECO:0000313" key="2">
    <source>
        <dbReference type="Proteomes" id="UP000053801"/>
    </source>
</evidence>
<sequence>MKDADLQHNKNWPAGKYENMEAVGHHSAGFEGLLYGNNAWIWEPELAYIYRYHTKTYTKRQRYSCS</sequence>
<evidence type="ECO:0000313" key="1">
    <source>
        <dbReference type="EMBL" id="ANC33972.1"/>
    </source>
</evidence>
<name>A0A161IN26_ANAPH</name>
<organism evidence="1 2">
    <name type="scientific">Anaplasma phagocytophilum str. Norway variant2</name>
    <dbReference type="NCBI Taxonomy" id="1392507"/>
    <lineage>
        <taxon>Bacteria</taxon>
        <taxon>Pseudomonadati</taxon>
        <taxon>Pseudomonadota</taxon>
        <taxon>Alphaproteobacteria</taxon>
        <taxon>Rickettsiales</taxon>
        <taxon>Anaplasmataceae</taxon>
        <taxon>Anaplasma</taxon>
        <taxon>phagocytophilum group</taxon>
    </lineage>
</organism>
<dbReference type="Proteomes" id="UP000053801">
    <property type="component" value="Chromosome"/>
</dbReference>
<dbReference type="EMBL" id="CP015376">
    <property type="protein sequence ID" value="ANC33972.1"/>
    <property type="molecule type" value="Genomic_DNA"/>
</dbReference>
<dbReference type="AlphaFoldDB" id="A0A161IN26"/>
<gene>
    <name evidence="1" type="ORF">P029_00850</name>
</gene>
<reference evidence="1 2" key="1">
    <citation type="journal article" date="2013" name="Pathogens">
        <title>An Emerging Tick-Borne Disease of Humans Is Caused by a Subset of Strains with Conserved Genome Structure.</title>
        <authorList>
            <person name="Barbet A.F."/>
            <person name="Al-Khedery B."/>
            <person name="Stuen S."/>
            <person name="Granquist E.G."/>
            <person name="Felsheim R.F."/>
            <person name="Munderloh U.G."/>
        </authorList>
    </citation>
    <scope>NUCLEOTIDE SEQUENCE [LARGE SCALE GENOMIC DNA]</scope>
    <source>
        <strain evidence="1 2">Norway variant2</strain>
    </source>
</reference>
<reference evidence="1 2" key="2">
    <citation type="journal article" date="2014" name="Pathogens">
        <title>Comparative Genomics Identifies a Potential Marker of Human-Virulent Anaplasma phagocytophilum.</title>
        <authorList>
            <person name="Al-Khedery B."/>
            <person name="Barbet A.F."/>
        </authorList>
    </citation>
    <scope>NUCLEOTIDE SEQUENCE [LARGE SCALE GENOMIC DNA]</scope>
    <source>
        <strain evidence="1 2">Norway variant2</strain>
    </source>
</reference>
<accession>A0A161IN26</accession>
<protein>
    <submittedName>
        <fullName evidence="1">Uncharacterized protein</fullName>
    </submittedName>
</protein>
<proteinExistence type="predicted"/>